<keyword evidence="2" id="KW-0378">Hydrolase</keyword>
<dbReference type="Pfam" id="PF08652">
    <property type="entry name" value="RAI1"/>
    <property type="match status" value="1"/>
</dbReference>
<dbReference type="PANTHER" id="PTHR12395">
    <property type="entry name" value="DOM-3 RELATED"/>
    <property type="match status" value="1"/>
</dbReference>
<name>T1KUE4_TETUR</name>
<keyword evidence="5" id="KW-1185">Reference proteome</keyword>
<dbReference type="EnsemblMetazoa" id="tetur21g03140.1">
    <property type="protein sequence ID" value="tetur21g03140.1"/>
    <property type="gene ID" value="tetur21g03140"/>
</dbReference>
<comment type="subcellular location">
    <subcellularLocation>
        <location evidence="2">Nucleus</location>
    </subcellularLocation>
</comment>
<evidence type="ECO:0000256" key="2">
    <source>
        <dbReference type="RuleBase" id="RU367113"/>
    </source>
</evidence>
<dbReference type="InterPro" id="IPR039039">
    <property type="entry name" value="RAI1-like_fam"/>
</dbReference>
<accession>T1KUE4</accession>
<dbReference type="GO" id="GO:0000166">
    <property type="term" value="F:nucleotide binding"/>
    <property type="evidence" value="ECO:0007669"/>
    <property type="project" value="UniProtKB-KW"/>
</dbReference>
<organism evidence="4 5">
    <name type="scientific">Tetranychus urticae</name>
    <name type="common">Two-spotted spider mite</name>
    <dbReference type="NCBI Taxonomy" id="32264"/>
    <lineage>
        <taxon>Eukaryota</taxon>
        <taxon>Metazoa</taxon>
        <taxon>Ecdysozoa</taxon>
        <taxon>Arthropoda</taxon>
        <taxon>Chelicerata</taxon>
        <taxon>Arachnida</taxon>
        <taxon>Acari</taxon>
        <taxon>Acariformes</taxon>
        <taxon>Trombidiformes</taxon>
        <taxon>Prostigmata</taxon>
        <taxon>Eleutherengona</taxon>
        <taxon>Raphignathae</taxon>
        <taxon>Tetranychoidea</taxon>
        <taxon>Tetranychidae</taxon>
        <taxon>Tetranychus</taxon>
    </lineage>
</organism>
<dbReference type="EMBL" id="CAEY01000555">
    <property type="status" value="NOT_ANNOTATED_CDS"/>
    <property type="molecule type" value="Genomic_DNA"/>
</dbReference>
<protein>
    <recommendedName>
        <fullName evidence="2">Decapping nuclease</fullName>
        <ecNumber evidence="2">3.6.1.-</ecNumber>
    </recommendedName>
</protein>
<dbReference type="InterPro" id="IPR013961">
    <property type="entry name" value="RAI1"/>
</dbReference>
<dbReference type="GO" id="GO:0005634">
    <property type="term" value="C:nucleus"/>
    <property type="evidence" value="ECO:0007669"/>
    <property type="project" value="UniProtKB-SubCell"/>
</dbReference>
<dbReference type="eggNOG" id="KOG1982">
    <property type="taxonomic scope" value="Eukaryota"/>
</dbReference>
<evidence type="ECO:0000259" key="3">
    <source>
        <dbReference type="Pfam" id="PF08652"/>
    </source>
</evidence>
<dbReference type="HOGENOM" id="CLU_067939_0_0_1"/>
<reference evidence="5" key="1">
    <citation type="submission" date="2011-08" db="EMBL/GenBank/DDBJ databases">
        <authorList>
            <person name="Rombauts S."/>
        </authorList>
    </citation>
    <scope>NUCLEOTIDE SEQUENCE</scope>
    <source>
        <strain evidence="5">London</strain>
    </source>
</reference>
<feature type="domain" description="RAI1-like" evidence="3">
    <location>
        <begin position="34"/>
        <end position="344"/>
    </location>
</feature>
<dbReference type="PANTHER" id="PTHR12395:SF9">
    <property type="entry name" value="DECAPPING AND EXORIBONUCLEASE PROTEIN"/>
    <property type="match status" value="1"/>
</dbReference>
<dbReference type="GO" id="GO:0000956">
    <property type="term" value="P:nuclear-transcribed mRNA catabolic process"/>
    <property type="evidence" value="ECO:0007669"/>
    <property type="project" value="TreeGrafter"/>
</dbReference>
<dbReference type="GO" id="GO:0004518">
    <property type="term" value="F:nuclease activity"/>
    <property type="evidence" value="ECO:0007669"/>
    <property type="project" value="UniProtKB-KW"/>
</dbReference>
<dbReference type="GO" id="GO:0005829">
    <property type="term" value="C:cytosol"/>
    <property type="evidence" value="ECO:0007669"/>
    <property type="project" value="TreeGrafter"/>
</dbReference>
<comment type="cofactor">
    <cofactor evidence="2">
        <name>a divalent metal cation</name>
        <dbReference type="ChEBI" id="CHEBI:60240"/>
    </cofactor>
</comment>
<dbReference type="AlphaFoldDB" id="T1KUE4"/>
<comment type="similarity">
    <text evidence="1 2">Belongs to the DXO/Dom3Z family.</text>
</comment>
<evidence type="ECO:0000256" key="1">
    <source>
        <dbReference type="ARBA" id="ARBA00006562"/>
    </source>
</evidence>
<keyword evidence="2" id="KW-0479">Metal-binding</keyword>
<dbReference type="GO" id="GO:0034353">
    <property type="term" value="F:mRNA 5'-diphosphatase activity"/>
    <property type="evidence" value="ECO:0007669"/>
    <property type="project" value="TreeGrafter"/>
</dbReference>
<reference evidence="4" key="2">
    <citation type="submission" date="2015-06" db="UniProtKB">
        <authorList>
            <consortium name="EnsemblMetazoa"/>
        </authorList>
    </citation>
    <scope>IDENTIFICATION</scope>
</reference>
<sequence>MDSIAERIRNIVIHELDLNQLCREKPNHVPMDGPKRLGYFSCYENNDKSVYCPDKSALRYLDLPNPVNINCLQGYDPNVKYGHVVSRDMFVLRWILNNETTVQNFPSDFICNNGVMKEIMTLKFNNFDWNLSATKIRGKIVLNKIESIGKKENIDTQSEKDNKSTYAASNFQRLITKTANGHKCTSGKEECSFYGVFHSNIGSHRVLHVGWLHSVESKQELVKPFDEMKFVAVKKFNAPRASQSAFQSSTWWSLAKLAGVDTIVRAKCEQDYTIKSIDKLKVDSLINKHSQMTFVAALNKVFDFIKAIVREENKCYIFSFNAKDKKLTGCVRKGSDENIIPSWYIDLQLPNTS</sequence>
<proteinExistence type="inferred from homology"/>
<dbReference type="EC" id="3.6.1.-" evidence="2"/>
<keyword evidence="2" id="KW-0547">Nucleotide-binding</keyword>
<keyword evidence="2" id="KW-0694">RNA-binding</keyword>
<dbReference type="Proteomes" id="UP000015104">
    <property type="component" value="Unassembled WGS sequence"/>
</dbReference>
<dbReference type="GO" id="GO:0003723">
    <property type="term" value="F:RNA binding"/>
    <property type="evidence" value="ECO:0007669"/>
    <property type="project" value="UniProtKB-KW"/>
</dbReference>
<evidence type="ECO:0000313" key="4">
    <source>
        <dbReference type="EnsemblMetazoa" id="tetur21g03140.1"/>
    </source>
</evidence>
<keyword evidence="2" id="KW-0540">Nuclease</keyword>
<comment type="function">
    <text evidence="2">Decapping enzyme for NAD-capped RNAs: specifically hydrolyzes the nicotinamide adenine dinucleotide (NAD) cap from a subset of RNAs by removing the entire NAD moiety from the 5'-end of an NAD-capped RNA.</text>
</comment>
<keyword evidence="2" id="KW-0539">Nucleus</keyword>
<evidence type="ECO:0000313" key="5">
    <source>
        <dbReference type="Proteomes" id="UP000015104"/>
    </source>
</evidence>
<dbReference type="GO" id="GO:0110155">
    <property type="term" value="P:NAD-cap decapping"/>
    <property type="evidence" value="ECO:0007669"/>
    <property type="project" value="TreeGrafter"/>
</dbReference>
<dbReference type="GO" id="GO:0046872">
    <property type="term" value="F:metal ion binding"/>
    <property type="evidence" value="ECO:0007669"/>
    <property type="project" value="UniProtKB-KW"/>
</dbReference>